<dbReference type="Proteomes" id="UP000249304">
    <property type="component" value="Unassembled WGS sequence"/>
</dbReference>
<evidence type="ECO:0000256" key="4">
    <source>
        <dbReference type="ARBA" id="ARBA00023163"/>
    </source>
</evidence>
<dbReference type="InterPro" id="IPR011990">
    <property type="entry name" value="TPR-like_helical_dom_sf"/>
</dbReference>
<dbReference type="PANTHER" id="PTHR35807:SF1">
    <property type="entry name" value="TRANSCRIPTIONAL REGULATOR REDD"/>
    <property type="match status" value="1"/>
</dbReference>
<dbReference type="SUPFAM" id="SSF48452">
    <property type="entry name" value="TPR-like"/>
    <property type="match status" value="1"/>
</dbReference>
<comment type="similarity">
    <text evidence="1">Belongs to the AfsR/DnrI/RedD regulatory family.</text>
</comment>
<dbReference type="PRINTS" id="PR00364">
    <property type="entry name" value="DISEASERSIST"/>
</dbReference>
<evidence type="ECO:0000256" key="1">
    <source>
        <dbReference type="ARBA" id="ARBA00005820"/>
    </source>
</evidence>
<keyword evidence="2" id="KW-0805">Transcription regulation</keyword>
<dbReference type="InterPro" id="IPR005158">
    <property type="entry name" value="BTAD"/>
</dbReference>
<keyword evidence="3 5" id="KW-0238">DNA-binding</keyword>
<dbReference type="InterPro" id="IPR016032">
    <property type="entry name" value="Sig_transdc_resp-reg_C-effctor"/>
</dbReference>
<dbReference type="Gene3D" id="1.10.10.10">
    <property type="entry name" value="Winged helix-like DNA-binding domain superfamily/Winged helix DNA-binding domain"/>
    <property type="match status" value="1"/>
</dbReference>
<evidence type="ECO:0000256" key="2">
    <source>
        <dbReference type="ARBA" id="ARBA00023015"/>
    </source>
</evidence>
<dbReference type="Pfam" id="PF00486">
    <property type="entry name" value="Trans_reg_C"/>
    <property type="match status" value="1"/>
</dbReference>
<evidence type="ECO:0000256" key="3">
    <source>
        <dbReference type="ARBA" id="ARBA00023125"/>
    </source>
</evidence>
<accession>A0A2W2F164</accession>
<dbReference type="SMART" id="SM01043">
    <property type="entry name" value="BTAD"/>
    <property type="match status" value="1"/>
</dbReference>
<organism evidence="7 8">
    <name type="scientific">Nonomuraea aridisoli</name>
    <dbReference type="NCBI Taxonomy" id="2070368"/>
    <lineage>
        <taxon>Bacteria</taxon>
        <taxon>Bacillati</taxon>
        <taxon>Actinomycetota</taxon>
        <taxon>Actinomycetes</taxon>
        <taxon>Streptosporangiales</taxon>
        <taxon>Streptosporangiaceae</taxon>
        <taxon>Nonomuraea</taxon>
    </lineage>
</organism>
<dbReference type="PROSITE" id="PS51755">
    <property type="entry name" value="OMPR_PHOB"/>
    <property type="match status" value="1"/>
</dbReference>
<evidence type="ECO:0000313" key="8">
    <source>
        <dbReference type="Proteomes" id="UP000249304"/>
    </source>
</evidence>
<dbReference type="GO" id="GO:0043531">
    <property type="term" value="F:ADP binding"/>
    <property type="evidence" value="ECO:0007669"/>
    <property type="project" value="InterPro"/>
</dbReference>
<dbReference type="SUPFAM" id="SSF52540">
    <property type="entry name" value="P-loop containing nucleoside triphosphate hydrolases"/>
    <property type="match status" value="1"/>
</dbReference>
<dbReference type="RefSeq" id="WP_111176372.1">
    <property type="nucleotide sequence ID" value="NZ_POUD01000011.1"/>
</dbReference>
<comment type="caution">
    <text evidence="7">The sequence shown here is derived from an EMBL/GenBank/DDBJ whole genome shotgun (WGS) entry which is preliminary data.</text>
</comment>
<reference evidence="7 8" key="1">
    <citation type="submission" date="2018-01" db="EMBL/GenBank/DDBJ databases">
        <title>Draft genome sequence of Nonomuraea sp. KC333.</title>
        <authorList>
            <person name="Sahin N."/>
            <person name="Saygin H."/>
            <person name="Ay H."/>
        </authorList>
    </citation>
    <scope>NUCLEOTIDE SEQUENCE [LARGE SCALE GENOMIC DNA]</scope>
    <source>
        <strain evidence="7 8">KC333</strain>
    </source>
</reference>
<dbReference type="InterPro" id="IPR001867">
    <property type="entry name" value="OmpR/PhoB-type_DNA-bd"/>
</dbReference>
<dbReference type="InterPro" id="IPR036388">
    <property type="entry name" value="WH-like_DNA-bd_sf"/>
</dbReference>
<dbReference type="CDD" id="cd15831">
    <property type="entry name" value="BTAD"/>
    <property type="match status" value="1"/>
</dbReference>
<feature type="domain" description="OmpR/PhoB-type" evidence="6">
    <location>
        <begin position="14"/>
        <end position="114"/>
    </location>
</feature>
<dbReference type="GO" id="GO:0006355">
    <property type="term" value="P:regulation of DNA-templated transcription"/>
    <property type="evidence" value="ECO:0007669"/>
    <property type="project" value="InterPro"/>
</dbReference>
<dbReference type="GO" id="GO:0003677">
    <property type="term" value="F:DNA binding"/>
    <property type="evidence" value="ECO:0007669"/>
    <property type="project" value="UniProtKB-UniRule"/>
</dbReference>
<keyword evidence="8" id="KW-1185">Reference proteome</keyword>
<dbReference type="InterPro" id="IPR051677">
    <property type="entry name" value="AfsR-DnrI-RedD_regulator"/>
</dbReference>
<proteinExistence type="inferred from homology"/>
<dbReference type="Gene3D" id="3.40.50.300">
    <property type="entry name" value="P-loop containing nucleotide triphosphate hydrolases"/>
    <property type="match status" value="1"/>
</dbReference>
<evidence type="ECO:0000313" key="7">
    <source>
        <dbReference type="EMBL" id="PZG22095.1"/>
    </source>
</evidence>
<dbReference type="EMBL" id="POUD01000011">
    <property type="protein sequence ID" value="PZG22095.1"/>
    <property type="molecule type" value="Genomic_DNA"/>
</dbReference>
<sequence length="737" mass="78994">MGASSTPYAPASARGADRTGDGVEFRLLGPVGVWMDGDLLGPAVPKQRSVLAVLLLHLRQVVPVDGFVQAIWGETPPPQARNALSGYISRLRRVLAGIPGVELTTSRPGYRLDADPMRVDLYRFRHLVRTARGHDVAQAGDLLRQALSLWRGPALADVAGEPLPRGAGATLEEERLAALEDRIAADLRAGRHREALTELPALMDAHPLRERPAALMMTALRQDGRRSAALEVFRDARRRLVEELGIEPGDDLQLLHRRILRGEPVNLTASQEAGERLPVPAEVPAGVASFVGRAAEVRLLRDALTGDPAETGAPWVCQISGIGGVGKSTLGVHVARAVAGSFPDGQLYANLHGATPDVEPTRPVDALGRFLRSLGLATSAVPGQVEEAAARFRSLTEGRRMLIVLDNVRDAAQVRPLLPGSPSCAVLITSRRMLASLDDTVRVSLDVLSAAEGLALLNRAVGAARIAAEPDAAAELVRLCGGLPLALRLVSARLAARPTMTVAAMARRLATARRRLDELQADDRAVRAGFQGSYQDLRADPTGVAAARVFRLLGLLDGPDVEVAVAAALAGASEERTRALLEQLVDAQLVENHAPDRYRLHDLLRLFARERAEEEDSPRERADAVERALHCYLATARTALGLSNQTRAWRTGIGPQELSHPGIALRPADELHAWVDAEEDNLLAAVAQALGTPAAELAVALAASHRATGRLDDAADLHLRALEINREIGDLWGRRRA</sequence>
<dbReference type="GO" id="GO:0000160">
    <property type="term" value="P:phosphorelay signal transduction system"/>
    <property type="evidence" value="ECO:0007669"/>
    <property type="project" value="InterPro"/>
</dbReference>
<evidence type="ECO:0000256" key="5">
    <source>
        <dbReference type="PROSITE-ProRule" id="PRU01091"/>
    </source>
</evidence>
<dbReference type="Gene3D" id="1.25.40.10">
    <property type="entry name" value="Tetratricopeptide repeat domain"/>
    <property type="match status" value="1"/>
</dbReference>
<dbReference type="AlphaFoldDB" id="A0A2W2F164"/>
<dbReference type="InterPro" id="IPR027417">
    <property type="entry name" value="P-loop_NTPase"/>
</dbReference>
<keyword evidence="4" id="KW-0804">Transcription</keyword>
<evidence type="ECO:0000259" key="6">
    <source>
        <dbReference type="PROSITE" id="PS51755"/>
    </source>
</evidence>
<gene>
    <name evidence="7" type="ORF">C1J01_04830</name>
</gene>
<dbReference type="OrthoDB" id="5521887at2"/>
<dbReference type="SMART" id="SM00862">
    <property type="entry name" value="Trans_reg_C"/>
    <property type="match status" value="1"/>
</dbReference>
<protein>
    <recommendedName>
        <fullName evidence="6">OmpR/PhoB-type domain-containing protein</fullName>
    </recommendedName>
</protein>
<dbReference type="PANTHER" id="PTHR35807">
    <property type="entry name" value="TRANSCRIPTIONAL REGULATOR REDD-RELATED"/>
    <property type="match status" value="1"/>
</dbReference>
<dbReference type="SUPFAM" id="SSF46894">
    <property type="entry name" value="C-terminal effector domain of the bipartite response regulators"/>
    <property type="match status" value="1"/>
</dbReference>
<feature type="DNA-binding region" description="OmpR/PhoB-type" evidence="5">
    <location>
        <begin position="14"/>
        <end position="114"/>
    </location>
</feature>
<dbReference type="Pfam" id="PF03704">
    <property type="entry name" value="BTAD"/>
    <property type="match status" value="1"/>
</dbReference>
<name>A0A2W2F164_9ACTN</name>